<keyword evidence="2" id="KW-1185">Reference proteome</keyword>
<dbReference type="AlphaFoldDB" id="A0AAV2CL22"/>
<accession>A0AAV2CL22</accession>
<evidence type="ECO:0000313" key="1">
    <source>
        <dbReference type="EMBL" id="CAL1357238.1"/>
    </source>
</evidence>
<sequence length="115" mass="12986">MNLSGEFVNGLSLDLLQLITNYFIAKLSWYMMTWTCLVECFDFNQSEVILATTGIGRPPGQMDPKTFLLKRLNATAEGRTCTLCSHRKDDLLFISKPQFCHRASRKGKLIIAPLA</sequence>
<gene>
    <name evidence="1" type="ORF">LTRI10_LOCUS4887</name>
</gene>
<protein>
    <submittedName>
        <fullName evidence="1">Uncharacterized protein</fullName>
    </submittedName>
</protein>
<dbReference type="EMBL" id="OZ034813">
    <property type="protein sequence ID" value="CAL1357238.1"/>
    <property type="molecule type" value="Genomic_DNA"/>
</dbReference>
<name>A0AAV2CL22_9ROSI</name>
<organism evidence="1 2">
    <name type="scientific">Linum trigynum</name>
    <dbReference type="NCBI Taxonomy" id="586398"/>
    <lineage>
        <taxon>Eukaryota</taxon>
        <taxon>Viridiplantae</taxon>
        <taxon>Streptophyta</taxon>
        <taxon>Embryophyta</taxon>
        <taxon>Tracheophyta</taxon>
        <taxon>Spermatophyta</taxon>
        <taxon>Magnoliopsida</taxon>
        <taxon>eudicotyledons</taxon>
        <taxon>Gunneridae</taxon>
        <taxon>Pentapetalae</taxon>
        <taxon>rosids</taxon>
        <taxon>fabids</taxon>
        <taxon>Malpighiales</taxon>
        <taxon>Linaceae</taxon>
        <taxon>Linum</taxon>
    </lineage>
</organism>
<dbReference type="Proteomes" id="UP001497516">
    <property type="component" value="Chromosome 1"/>
</dbReference>
<evidence type="ECO:0000313" key="2">
    <source>
        <dbReference type="Proteomes" id="UP001497516"/>
    </source>
</evidence>
<proteinExistence type="predicted"/>
<reference evidence="1 2" key="1">
    <citation type="submission" date="2024-04" db="EMBL/GenBank/DDBJ databases">
        <authorList>
            <person name="Fracassetti M."/>
        </authorList>
    </citation>
    <scope>NUCLEOTIDE SEQUENCE [LARGE SCALE GENOMIC DNA]</scope>
</reference>